<dbReference type="Gene3D" id="3.40.50.300">
    <property type="entry name" value="P-loop containing nucleotide triphosphate hydrolases"/>
    <property type="match status" value="2"/>
</dbReference>
<dbReference type="PATRIC" id="fig|500635.8.peg.194"/>
<organism evidence="3 4">
    <name type="scientific">Mitsuokella multacida DSM 20544</name>
    <dbReference type="NCBI Taxonomy" id="500635"/>
    <lineage>
        <taxon>Bacteria</taxon>
        <taxon>Bacillati</taxon>
        <taxon>Bacillota</taxon>
        <taxon>Negativicutes</taxon>
        <taxon>Selenomonadales</taxon>
        <taxon>Selenomonadaceae</taxon>
        <taxon>Mitsuokella</taxon>
    </lineage>
</organism>
<dbReference type="InterPro" id="IPR006935">
    <property type="entry name" value="Helicase/UvrB_N"/>
</dbReference>
<comment type="caution">
    <text evidence="3">The sequence shown here is derived from an EMBL/GenBank/DDBJ whole genome shotgun (WGS) entry which is preliminary data.</text>
</comment>
<dbReference type="RefSeq" id="WP_005839247.1">
    <property type="nucleotide sequence ID" value="NZ_GG697141.2"/>
</dbReference>
<protein>
    <submittedName>
        <fullName evidence="3">Type III restriction enzyme, res subunit</fullName>
    </submittedName>
</protein>
<evidence type="ECO:0000256" key="1">
    <source>
        <dbReference type="SAM" id="MobiDB-lite"/>
    </source>
</evidence>
<gene>
    <name evidence="3" type="ORF">MITSMUL_03288</name>
</gene>
<dbReference type="Pfam" id="PF04851">
    <property type="entry name" value="ResIII"/>
    <property type="match status" value="1"/>
</dbReference>
<dbReference type="SUPFAM" id="SSF52540">
    <property type="entry name" value="P-loop containing nucleoside triphosphate hydrolases"/>
    <property type="match status" value="2"/>
</dbReference>
<feature type="compositionally biased region" description="Polar residues" evidence="1">
    <location>
        <begin position="541"/>
        <end position="563"/>
    </location>
</feature>
<dbReference type="InterPro" id="IPR050742">
    <property type="entry name" value="Helicase_Restrict-Modif_Enz"/>
</dbReference>
<feature type="region of interest" description="Disordered" evidence="1">
    <location>
        <begin position="465"/>
        <end position="573"/>
    </location>
</feature>
<feature type="domain" description="Helicase ATP-binding" evidence="2">
    <location>
        <begin position="27"/>
        <end position="225"/>
    </location>
</feature>
<dbReference type="EMBL" id="ABWK02000001">
    <property type="protein sequence ID" value="EEX70150.1"/>
    <property type="molecule type" value="Genomic_DNA"/>
</dbReference>
<dbReference type="GO" id="GO:0005524">
    <property type="term" value="F:ATP binding"/>
    <property type="evidence" value="ECO:0007669"/>
    <property type="project" value="InterPro"/>
</dbReference>
<feature type="compositionally biased region" description="Basic and acidic residues" evidence="1">
    <location>
        <begin position="522"/>
        <end position="540"/>
    </location>
</feature>
<dbReference type="InterPro" id="IPR027417">
    <property type="entry name" value="P-loop_NTPase"/>
</dbReference>
<dbReference type="PANTHER" id="PTHR47396">
    <property type="entry name" value="TYPE I RESTRICTION ENZYME ECOKI R PROTEIN"/>
    <property type="match status" value="1"/>
</dbReference>
<evidence type="ECO:0000313" key="3">
    <source>
        <dbReference type="EMBL" id="EEX70150.1"/>
    </source>
</evidence>
<dbReference type="eggNOG" id="COG1061">
    <property type="taxonomic scope" value="Bacteria"/>
</dbReference>
<dbReference type="HOGENOM" id="CLU_336726_0_0_9"/>
<dbReference type="PANTHER" id="PTHR47396:SF1">
    <property type="entry name" value="ATP-DEPENDENT HELICASE IRC3-RELATED"/>
    <property type="match status" value="1"/>
</dbReference>
<dbReference type="GO" id="GO:0016787">
    <property type="term" value="F:hydrolase activity"/>
    <property type="evidence" value="ECO:0007669"/>
    <property type="project" value="InterPro"/>
</dbReference>
<dbReference type="GO" id="GO:0005829">
    <property type="term" value="C:cytosol"/>
    <property type="evidence" value="ECO:0007669"/>
    <property type="project" value="TreeGrafter"/>
</dbReference>
<dbReference type="AlphaFoldDB" id="C9KIN7"/>
<name>C9KIN7_9FIRM</name>
<dbReference type="STRING" id="500635.MITSMUL_03288"/>
<reference evidence="3" key="1">
    <citation type="submission" date="2009-09" db="EMBL/GenBank/DDBJ databases">
        <authorList>
            <person name="Weinstock G."/>
            <person name="Sodergren E."/>
            <person name="Clifton S."/>
            <person name="Fulton L."/>
            <person name="Fulton B."/>
            <person name="Courtney L."/>
            <person name="Fronick C."/>
            <person name="Harrison M."/>
            <person name="Strong C."/>
            <person name="Farmer C."/>
            <person name="Delahaunty K."/>
            <person name="Markovic C."/>
            <person name="Hall O."/>
            <person name="Minx P."/>
            <person name="Tomlinson C."/>
            <person name="Mitreva M."/>
            <person name="Nelson J."/>
            <person name="Hou S."/>
            <person name="Wollam A."/>
            <person name="Pepin K.H."/>
            <person name="Johnson M."/>
            <person name="Bhonagiri V."/>
            <person name="Nash W.E."/>
            <person name="Warren W."/>
            <person name="Chinwalla A."/>
            <person name="Mardis E.R."/>
            <person name="Wilson R.K."/>
        </authorList>
    </citation>
    <scope>NUCLEOTIDE SEQUENCE [LARGE SCALE GENOMIC DNA]</scope>
    <source>
        <strain evidence="3">DSM 20544</strain>
    </source>
</reference>
<dbReference type="Proteomes" id="UP000003671">
    <property type="component" value="Unassembled WGS sequence"/>
</dbReference>
<feature type="compositionally biased region" description="Polar residues" evidence="1">
    <location>
        <begin position="484"/>
        <end position="521"/>
    </location>
</feature>
<dbReference type="GO" id="GO:0003677">
    <property type="term" value="F:DNA binding"/>
    <property type="evidence" value="ECO:0007669"/>
    <property type="project" value="InterPro"/>
</dbReference>
<dbReference type="SMART" id="SM00487">
    <property type="entry name" value="DEXDc"/>
    <property type="match status" value="1"/>
</dbReference>
<evidence type="ECO:0000313" key="4">
    <source>
        <dbReference type="Proteomes" id="UP000003671"/>
    </source>
</evidence>
<accession>C9KIN7</accession>
<feature type="compositionally biased region" description="Acidic residues" evidence="1">
    <location>
        <begin position="564"/>
        <end position="573"/>
    </location>
</feature>
<dbReference type="PROSITE" id="PS51192">
    <property type="entry name" value="HELICASE_ATP_BIND_1"/>
    <property type="match status" value="1"/>
</dbReference>
<proteinExistence type="predicted"/>
<keyword evidence="4" id="KW-1185">Reference proteome</keyword>
<sequence>MKVELFPFQRRAVDALRLNTAEAMGGYHRTHTPQVVSFTAPTGAGKTIIMASLIEDIYFGDSQFAEQQNAVFVWLSDSPQLNEQSKLKIDAKADKIRLGQCVTVSEESFDRETFEDGHIYFLNTQKLSVSSNLTKHGDGRTYTIWETISNTVREKSNRLYFIIDEAHRGMQGREASRATTIMQKFIKGSDSDHIPPMPVVIGMSATTQRFNKLVENTSSTIHKVVVTADEVRASGLLKDRIIITYPEEDAINNDMAILQAAADDWKEKWGHWTQYCQEQHYAYVNPVFIIQVLNGSGKKLSDTNLDDCLSKIEERVGIHFEPGQVVHTFGQTQSSITVNGLEVRYVEPSRIADDKNIRVVFFKENLSTGWDCPRAETMMSFRHASDATYIAQLLGRMVRTPMQMHIQVDDVLNNVHLFLPYFNESTVKDVVDELQNSEGGEIPTDIYGESTSGRKFETWTVKKPCKKKDNEDPNQMSFEDFLNQDGTNLTDSSHNEASQEPQNLTTYAVDNENGDSAQQPIENHETSNHSSENPEHRVETPTDSVASEVPSNEEQKATANQEAEQGDQQEESEDLFDREAVMKFINDSGLLTFDVRTYQISNYLKSLYKLAHLLTMSNLRREAIREVQDEIAEMIHNHALALKAGGSYDDLVLQVKQFKLATQIFDAFGESVDNYSVHDMFTTTDTDLERQFRAAEAKLGNEGVGLSYANKYGDLGDPAGYEIEVILFVADDECMNQLHNYAQDKFHSWNDEYRRYIARIDSEKIRKQYDSIVSDGDKVSKHNFRLPETIQVPHDIGGKPYRDHLFVNGDTGVASLKLNSWESGVIEEEEKRHDFVCWIRNPSRGSWALCIPYDEDGDTKPTYPDFIIVRKDPISEYVIDILEPHNPDFKDNLGKAKGFAEYARLNPGLGRIQLIRMSKDAAGHNKFKRLDMAKSAIRDKVLKAMSIEELDHLFETDGQFDF</sequence>
<evidence type="ECO:0000259" key="2">
    <source>
        <dbReference type="PROSITE" id="PS51192"/>
    </source>
</evidence>
<dbReference type="GeneID" id="93480481"/>
<dbReference type="InterPro" id="IPR014001">
    <property type="entry name" value="Helicase_ATP-bd"/>
</dbReference>